<keyword evidence="5" id="KW-1185">Reference proteome</keyword>
<sequence length="386" mass="42854">MAALPPGISSRIVQTAELDVHILEALPPDGVSPKPPLLLLLHGFPELAYSWRKVILPLAAAGYHVVAPDQRGYGRTTPTRTEESDSPSIIKYTDDLTPYRMLNLVKDIVALIHALRYPFASAVIGHDFGSNVAGFCAIIRPDLFKSVVMMSAPCTGAPPLITNRSRSSSESVPQMANTLLSRLTTPRKHYTMYYSSAEANDDMVDAPGGLHAFLRAYYHVKSADWEGNNPYKLPAMSAEAVAVMPHYYIMPLDSTMPECVTKHAPQDSSENAWLPDSELAYYTGEFARTGFQGGLNWYRCMTDVRWMDDLLVFSGKQIEVPAMFISGRKDWGTYQVPGAVEAMKEKVCRHMANEDFVLVDGAGHWVQQEQPEAVIKEVLRFLTKVL</sequence>
<keyword evidence="1 4" id="KW-0378">Hydrolase</keyword>
<comment type="caution">
    <text evidence="4">The sequence shown here is derived from an EMBL/GenBank/DDBJ whole genome shotgun (WGS) entry which is preliminary data.</text>
</comment>
<evidence type="ECO:0000313" key="4">
    <source>
        <dbReference type="EMBL" id="KAF9500670.1"/>
    </source>
</evidence>
<name>A0A9P6A9F9_PLEER</name>
<dbReference type="GO" id="GO:0016787">
    <property type="term" value="F:hydrolase activity"/>
    <property type="evidence" value="ECO:0007669"/>
    <property type="project" value="UniProtKB-KW"/>
</dbReference>
<dbReference type="Gene3D" id="3.40.50.1820">
    <property type="entry name" value="alpha/beta hydrolase"/>
    <property type="match status" value="1"/>
</dbReference>
<dbReference type="InterPro" id="IPR000073">
    <property type="entry name" value="AB_hydrolase_1"/>
</dbReference>
<dbReference type="InterPro" id="IPR000639">
    <property type="entry name" value="Epox_hydrolase-like"/>
</dbReference>
<evidence type="ECO:0000256" key="1">
    <source>
        <dbReference type="ARBA" id="ARBA00022801"/>
    </source>
</evidence>
<dbReference type="OrthoDB" id="6431331at2759"/>
<dbReference type="SUPFAM" id="SSF53474">
    <property type="entry name" value="alpha/beta-Hydrolases"/>
    <property type="match status" value="1"/>
</dbReference>
<protein>
    <submittedName>
        <fullName evidence="4">Alpha/beta hydrolase fold protein</fullName>
    </submittedName>
</protein>
<dbReference type="AlphaFoldDB" id="A0A9P6A9F9"/>
<dbReference type="PANTHER" id="PTHR43329">
    <property type="entry name" value="EPOXIDE HYDROLASE"/>
    <property type="match status" value="1"/>
</dbReference>
<dbReference type="EMBL" id="MU154526">
    <property type="protein sequence ID" value="KAF9500670.1"/>
    <property type="molecule type" value="Genomic_DNA"/>
</dbReference>
<organism evidence="4 5">
    <name type="scientific">Pleurotus eryngii</name>
    <name type="common">Boletus of the steppes</name>
    <dbReference type="NCBI Taxonomy" id="5323"/>
    <lineage>
        <taxon>Eukaryota</taxon>
        <taxon>Fungi</taxon>
        <taxon>Dikarya</taxon>
        <taxon>Basidiomycota</taxon>
        <taxon>Agaricomycotina</taxon>
        <taxon>Agaricomycetes</taxon>
        <taxon>Agaricomycetidae</taxon>
        <taxon>Agaricales</taxon>
        <taxon>Pleurotineae</taxon>
        <taxon>Pleurotaceae</taxon>
        <taxon>Pleurotus</taxon>
    </lineage>
</organism>
<gene>
    <name evidence="4" type="ORF">BDN71DRAFT_1381620</name>
</gene>
<proteinExistence type="inferred from homology"/>
<evidence type="ECO:0000313" key="5">
    <source>
        <dbReference type="Proteomes" id="UP000807025"/>
    </source>
</evidence>
<evidence type="ECO:0000256" key="2">
    <source>
        <dbReference type="ARBA" id="ARBA00038334"/>
    </source>
</evidence>
<evidence type="ECO:0000259" key="3">
    <source>
        <dbReference type="Pfam" id="PF00561"/>
    </source>
</evidence>
<dbReference type="Pfam" id="PF00561">
    <property type="entry name" value="Abhydrolase_1"/>
    <property type="match status" value="1"/>
</dbReference>
<feature type="domain" description="AB hydrolase-1" evidence="3">
    <location>
        <begin position="36"/>
        <end position="159"/>
    </location>
</feature>
<accession>A0A9P6A9F9</accession>
<dbReference type="Proteomes" id="UP000807025">
    <property type="component" value="Unassembled WGS sequence"/>
</dbReference>
<dbReference type="InterPro" id="IPR029058">
    <property type="entry name" value="AB_hydrolase_fold"/>
</dbReference>
<dbReference type="PRINTS" id="PR00412">
    <property type="entry name" value="EPOXHYDRLASE"/>
</dbReference>
<reference evidence="4" key="1">
    <citation type="submission" date="2020-11" db="EMBL/GenBank/DDBJ databases">
        <authorList>
            <consortium name="DOE Joint Genome Institute"/>
            <person name="Ahrendt S."/>
            <person name="Riley R."/>
            <person name="Andreopoulos W."/>
            <person name="Labutti K."/>
            <person name="Pangilinan J."/>
            <person name="Ruiz-Duenas F.J."/>
            <person name="Barrasa J.M."/>
            <person name="Sanchez-Garcia M."/>
            <person name="Camarero S."/>
            <person name="Miyauchi S."/>
            <person name="Serrano A."/>
            <person name="Linde D."/>
            <person name="Babiker R."/>
            <person name="Drula E."/>
            <person name="Ayuso-Fernandez I."/>
            <person name="Pacheco R."/>
            <person name="Padilla G."/>
            <person name="Ferreira P."/>
            <person name="Barriuso J."/>
            <person name="Kellner H."/>
            <person name="Castanera R."/>
            <person name="Alfaro M."/>
            <person name="Ramirez L."/>
            <person name="Pisabarro A.G."/>
            <person name="Kuo A."/>
            <person name="Tritt A."/>
            <person name="Lipzen A."/>
            <person name="He G."/>
            <person name="Yan M."/>
            <person name="Ng V."/>
            <person name="Cullen D."/>
            <person name="Martin F."/>
            <person name="Rosso M.-N."/>
            <person name="Henrissat B."/>
            <person name="Hibbett D."/>
            <person name="Martinez A.T."/>
            <person name="Grigoriev I.V."/>
        </authorList>
    </citation>
    <scope>NUCLEOTIDE SEQUENCE</scope>
    <source>
        <strain evidence="4">ATCC 90797</strain>
    </source>
</reference>
<comment type="similarity">
    <text evidence="2">Belongs to the AB hydrolase superfamily. Epoxide hydrolase family.</text>
</comment>